<feature type="transmembrane region" description="Helical" evidence="8">
    <location>
        <begin position="118"/>
        <end position="141"/>
    </location>
</feature>
<protein>
    <recommendedName>
        <fullName evidence="11">AEC family transporter</fullName>
    </recommendedName>
</protein>
<dbReference type="InterPro" id="IPR038770">
    <property type="entry name" value="Na+/solute_symporter_sf"/>
</dbReference>
<evidence type="ECO:0000313" key="9">
    <source>
        <dbReference type="EMBL" id="PFG18412.1"/>
    </source>
</evidence>
<organism evidence="9 10">
    <name type="scientific">Propionicimonas paludicola</name>
    <dbReference type="NCBI Taxonomy" id="185243"/>
    <lineage>
        <taxon>Bacteria</taxon>
        <taxon>Bacillati</taxon>
        <taxon>Actinomycetota</taxon>
        <taxon>Actinomycetes</taxon>
        <taxon>Propionibacteriales</taxon>
        <taxon>Nocardioidaceae</taxon>
        <taxon>Propionicimonas</taxon>
    </lineage>
</organism>
<dbReference type="AlphaFoldDB" id="A0A2A9CXM1"/>
<dbReference type="GO" id="GO:0005886">
    <property type="term" value="C:plasma membrane"/>
    <property type="evidence" value="ECO:0007669"/>
    <property type="project" value="UniProtKB-SubCell"/>
</dbReference>
<accession>A0A2A9CXM1</accession>
<dbReference type="Pfam" id="PF03547">
    <property type="entry name" value="Mem_trans"/>
    <property type="match status" value="1"/>
</dbReference>
<feature type="transmembrane region" description="Helical" evidence="8">
    <location>
        <begin position="161"/>
        <end position="181"/>
    </location>
</feature>
<feature type="transmembrane region" description="Helical" evidence="8">
    <location>
        <begin position="250"/>
        <end position="270"/>
    </location>
</feature>
<keyword evidence="7 8" id="KW-0472">Membrane</keyword>
<evidence type="ECO:0008006" key="11">
    <source>
        <dbReference type="Google" id="ProtNLM"/>
    </source>
</evidence>
<dbReference type="InterPro" id="IPR004776">
    <property type="entry name" value="Mem_transp_PIN-like"/>
</dbReference>
<dbReference type="PANTHER" id="PTHR36838">
    <property type="entry name" value="AUXIN EFFLUX CARRIER FAMILY PROTEIN"/>
    <property type="match status" value="1"/>
</dbReference>
<comment type="similarity">
    <text evidence="2">Belongs to the auxin efflux carrier (TC 2.A.69) family.</text>
</comment>
<evidence type="ECO:0000256" key="1">
    <source>
        <dbReference type="ARBA" id="ARBA00004651"/>
    </source>
</evidence>
<reference evidence="9 10" key="1">
    <citation type="submission" date="2017-10" db="EMBL/GenBank/DDBJ databases">
        <title>Sequencing the genomes of 1000 actinobacteria strains.</title>
        <authorList>
            <person name="Klenk H.-P."/>
        </authorList>
    </citation>
    <scope>NUCLEOTIDE SEQUENCE [LARGE SCALE GENOMIC DNA]</scope>
    <source>
        <strain evidence="9 10">DSM 15597</strain>
    </source>
</reference>
<feature type="transmembrane region" description="Helical" evidence="8">
    <location>
        <begin position="282"/>
        <end position="302"/>
    </location>
</feature>
<evidence type="ECO:0000256" key="3">
    <source>
        <dbReference type="ARBA" id="ARBA00022448"/>
    </source>
</evidence>
<keyword evidence="4" id="KW-1003">Cell membrane</keyword>
<feature type="transmembrane region" description="Helical" evidence="8">
    <location>
        <begin position="93"/>
        <end position="112"/>
    </location>
</feature>
<evidence type="ECO:0000256" key="7">
    <source>
        <dbReference type="ARBA" id="ARBA00023136"/>
    </source>
</evidence>
<evidence type="ECO:0000256" key="8">
    <source>
        <dbReference type="SAM" id="Phobius"/>
    </source>
</evidence>
<evidence type="ECO:0000256" key="6">
    <source>
        <dbReference type="ARBA" id="ARBA00022989"/>
    </source>
</evidence>
<evidence type="ECO:0000256" key="2">
    <source>
        <dbReference type="ARBA" id="ARBA00010145"/>
    </source>
</evidence>
<keyword evidence="6 8" id="KW-1133">Transmembrane helix</keyword>
<comment type="subcellular location">
    <subcellularLocation>
        <location evidence="1">Cell membrane</location>
        <topology evidence="1">Multi-pass membrane protein</topology>
    </subcellularLocation>
</comment>
<keyword evidence="10" id="KW-1185">Reference proteome</keyword>
<dbReference type="EMBL" id="PDJC01000001">
    <property type="protein sequence ID" value="PFG18412.1"/>
    <property type="molecule type" value="Genomic_DNA"/>
</dbReference>
<comment type="caution">
    <text evidence="9">The sequence shown here is derived from an EMBL/GenBank/DDBJ whole genome shotgun (WGS) entry which is preliminary data.</text>
</comment>
<name>A0A2A9CXM1_9ACTN</name>
<keyword evidence="5 8" id="KW-0812">Transmembrane</keyword>
<evidence type="ECO:0000256" key="5">
    <source>
        <dbReference type="ARBA" id="ARBA00022692"/>
    </source>
</evidence>
<dbReference type="Proteomes" id="UP000226079">
    <property type="component" value="Unassembled WGS sequence"/>
</dbReference>
<keyword evidence="3" id="KW-0813">Transport</keyword>
<feature type="transmembrane region" description="Helical" evidence="8">
    <location>
        <begin position="59"/>
        <end position="81"/>
    </location>
</feature>
<evidence type="ECO:0000256" key="4">
    <source>
        <dbReference type="ARBA" id="ARBA00022475"/>
    </source>
</evidence>
<proteinExistence type="inferred from homology"/>
<feature type="transmembrane region" description="Helical" evidence="8">
    <location>
        <begin position="226"/>
        <end position="244"/>
    </location>
</feature>
<dbReference type="RefSeq" id="WP_098461772.1">
    <property type="nucleotide sequence ID" value="NZ_PDJC01000001.1"/>
</dbReference>
<dbReference type="GO" id="GO:0055085">
    <property type="term" value="P:transmembrane transport"/>
    <property type="evidence" value="ECO:0007669"/>
    <property type="project" value="InterPro"/>
</dbReference>
<sequence>MLDTLLRALSLVAIIGIGQLAKRAGWVSTSDFSKFSKIVLGVTLPCALFTSFNTFHVEFALLGLAVFGLLVNVALQVIGYLQTRRRSRQDQAFAVFNSGSYNIGAFSTPYLSGLVGPHAMVFSSLFDIGTAVASAGIAYGWGMSLVHPSGRLRLSALLRKVGTNPVFVTYVTLLVMQLLNLRLPDQLIVFTSTVGAANPFLAMLMIGIGLDLRLSRAKYLDAARLLARRYVFGLVVGVASWYLLPLPTDARVVVVMLLFAPIAAMMPAFCAEAELDVELASFANSVSVLVAIVAMPTLYLLLS</sequence>
<evidence type="ECO:0000313" key="10">
    <source>
        <dbReference type="Proteomes" id="UP000226079"/>
    </source>
</evidence>
<dbReference type="OrthoDB" id="3238334at2"/>
<gene>
    <name evidence="9" type="ORF">ATK74_3000</name>
</gene>
<feature type="transmembrane region" description="Helical" evidence="8">
    <location>
        <begin position="187"/>
        <end position="214"/>
    </location>
</feature>
<dbReference type="Gene3D" id="1.20.1530.20">
    <property type="match status" value="1"/>
</dbReference>
<dbReference type="PANTHER" id="PTHR36838:SF3">
    <property type="entry name" value="TRANSPORTER AUXIN EFFLUX CARRIER EC FAMILY"/>
    <property type="match status" value="1"/>
</dbReference>